<reference evidence="1" key="2">
    <citation type="submission" date="2020-02" db="EMBL/GenBank/DDBJ databases">
        <title>Flavobacterium profundi sp. nov., isolated from a deep-sea seamount.</title>
        <authorList>
            <person name="Zhang D.-C."/>
        </authorList>
    </citation>
    <scope>NUCLEOTIDE SEQUENCE</scope>
    <source>
        <strain evidence="1">EC11</strain>
    </source>
</reference>
<dbReference type="Gene3D" id="3.90.70.10">
    <property type="entry name" value="Cysteine proteinases"/>
    <property type="match status" value="1"/>
</dbReference>
<dbReference type="EMBL" id="VEVQ02000008">
    <property type="protein sequence ID" value="NHN26674.1"/>
    <property type="molecule type" value="Genomic_DNA"/>
</dbReference>
<protein>
    <recommendedName>
        <fullName evidence="3">Peptidase C39 domain-containing protein</fullName>
    </recommendedName>
</protein>
<dbReference type="Proteomes" id="UP000817854">
    <property type="component" value="Unassembled WGS sequence"/>
</dbReference>
<accession>A0ABX0IV21</accession>
<dbReference type="RefSeq" id="WP_140962986.1">
    <property type="nucleotide sequence ID" value="NZ_VEVQ02000008.1"/>
</dbReference>
<name>A0ABX0IV21_9FLAO</name>
<proteinExistence type="predicted"/>
<sequence length="122" mass="14404">MEKLVFRYLQKVKYDFKVNEYKETYSSHPNYPSLLAITESLTTVGIDNIAVNVPFVHIDELPIFFLTELSINTNSELYLLVNKEENFVIENEKQEIEILNKEDLEKYWKGTVLIIKENENLN</sequence>
<keyword evidence="2" id="KW-1185">Reference proteome</keyword>
<reference evidence="1" key="1">
    <citation type="submission" date="2019-05" db="EMBL/GenBank/DDBJ databases">
        <authorList>
            <person name="Lianzixin W."/>
        </authorList>
    </citation>
    <scope>NUCLEOTIDE SEQUENCE</scope>
    <source>
        <strain evidence="1">EC11</strain>
    </source>
</reference>
<evidence type="ECO:0000313" key="1">
    <source>
        <dbReference type="EMBL" id="NHN26674.1"/>
    </source>
</evidence>
<comment type="caution">
    <text evidence="1">The sequence shown here is derived from an EMBL/GenBank/DDBJ whole genome shotgun (WGS) entry which is preliminary data.</text>
</comment>
<gene>
    <name evidence="1" type="ORF">FIA58_013395</name>
</gene>
<evidence type="ECO:0000313" key="2">
    <source>
        <dbReference type="Proteomes" id="UP000817854"/>
    </source>
</evidence>
<organism evidence="1 2">
    <name type="scientific">Flavobacterium jejuense</name>
    <dbReference type="NCBI Taxonomy" id="1544455"/>
    <lineage>
        <taxon>Bacteria</taxon>
        <taxon>Pseudomonadati</taxon>
        <taxon>Bacteroidota</taxon>
        <taxon>Flavobacteriia</taxon>
        <taxon>Flavobacteriales</taxon>
        <taxon>Flavobacteriaceae</taxon>
        <taxon>Flavobacterium</taxon>
    </lineage>
</organism>
<evidence type="ECO:0008006" key="3">
    <source>
        <dbReference type="Google" id="ProtNLM"/>
    </source>
</evidence>